<evidence type="ECO:0000313" key="3">
    <source>
        <dbReference type="EMBL" id="GBF06164.1"/>
    </source>
</evidence>
<dbReference type="Pfam" id="PF01408">
    <property type="entry name" value="GFO_IDH_MocA"/>
    <property type="match status" value="1"/>
</dbReference>
<dbReference type="PANTHER" id="PTHR43708:SF8">
    <property type="entry name" value="OXIDOREDUCTASE"/>
    <property type="match status" value="1"/>
</dbReference>
<dbReference type="RefSeq" id="WP_103129556.1">
    <property type="nucleotide sequence ID" value="NZ_BFAG01000007.1"/>
</dbReference>
<dbReference type="Proteomes" id="UP000236569">
    <property type="component" value="Unassembled WGS sequence"/>
</dbReference>
<name>A0A2I9CW12_9DEIO</name>
<dbReference type="InterPro" id="IPR055170">
    <property type="entry name" value="GFO_IDH_MocA-like_dom"/>
</dbReference>
<proteinExistence type="predicted"/>
<organism evidence="3 4">
    <name type="scientific">Deinococcus aerius</name>
    <dbReference type="NCBI Taxonomy" id="200253"/>
    <lineage>
        <taxon>Bacteria</taxon>
        <taxon>Thermotogati</taxon>
        <taxon>Deinococcota</taxon>
        <taxon>Deinococci</taxon>
        <taxon>Deinococcales</taxon>
        <taxon>Deinococcaceae</taxon>
        <taxon>Deinococcus</taxon>
    </lineage>
</organism>
<dbReference type="InterPro" id="IPR000683">
    <property type="entry name" value="Gfo/Idh/MocA-like_OxRdtase_N"/>
</dbReference>
<dbReference type="GO" id="GO:0000166">
    <property type="term" value="F:nucleotide binding"/>
    <property type="evidence" value="ECO:0007669"/>
    <property type="project" value="InterPro"/>
</dbReference>
<dbReference type="Gene3D" id="3.40.50.720">
    <property type="entry name" value="NAD(P)-binding Rossmann-like Domain"/>
    <property type="match status" value="1"/>
</dbReference>
<feature type="domain" description="Gfo/Idh/MocA-like oxidoreductase N-terminal" evidence="1">
    <location>
        <begin position="4"/>
        <end position="118"/>
    </location>
</feature>
<comment type="caution">
    <text evidence="3">The sequence shown here is derived from an EMBL/GenBank/DDBJ whole genome shotgun (WGS) entry which is preliminary data.</text>
</comment>
<evidence type="ECO:0000259" key="2">
    <source>
        <dbReference type="Pfam" id="PF22725"/>
    </source>
</evidence>
<reference evidence="4" key="1">
    <citation type="submission" date="2018-01" db="EMBL/GenBank/DDBJ databases">
        <title>Draft Genome Sequence of the Radioresistant Bacterium Deinococcus aerius TR0125, Isolated from the Higher Atmosphere above Japan.</title>
        <authorList>
            <person name="Satoh K."/>
            <person name="Arai H."/>
            <person name="Sanzen T."/>
            <person name="Kawaguchi Y."/>
            <person name="Hayashi H."/>
            <person name="Yokobori S."/>
            <person name="Yamagishi A."/>
            <person name="Oono Y."/>
            <person name="Narumi I."/>
        </authorList>
    </citation>
    <scope>NUCLEOTIDE SEQUENCE [LARGE SCALE GENOMIC DNA]</scope>
    <source>
        <strain evidence="4">TR0125</strain>
    </source>
</reference>
<feature type="domain" description="GFO/IDH/MocA-like oxidoreductase" evidence="2">
    <location>
        <begin position="133"/>
        <end position="259"/>
    </location>
</feature>
<evidence type="ECO:0000259" key="1">
    <source>
        <dbReference type="Pfam" id="PF01408"/>
    </source>
</evidence>
<dbReference type="EMBL" id="BFAG01000007">
    <property type="protein sequence ID" value="GBF06164.1"/>
    <property type="molecule type" value="Genomic_DNA"/>
</dbReference>
<keyword evidence="4" id="KW-1185">Reference proteome</keyword>
<dbReference type="SUPFAM" id="SSF55347">
    <property type="entry name" value="Glyceraldehyde-3-phosphate dehydrogenase-like, C-terminal domain"/>
    <property type="match status" value="1"/>
</dbReference>
<dbReference type="InterPro" id="IPR036291">
    <property type="entry name" value="NAD(P)-bd_dom_sf"/>
</dbReference>
<dbReference type="Pfam" id="PF22725">
    <property type="entry name" value="GFO_IDH_MocA_C3"/>
    <property type="match status" value="1"/>
</dbReference>
<gene>
    <name evidence="3" type="ORF">DAERI_070162</name>
</gene>
<dbReference type="Gene3D" id="3.30.360.10">
    <property type="entry name" value="Dihydrodipicolinate Reductase, domain 2"/>
    <property type="match status" value="1"/>
</dbReference>
<accession>A0A2I9CW12</accession>
<dbReference type="InterPro" id="IPR051317">
    <property type="entry name" value="Gfo/Idh/MocA_oxidoreduct"/>
</dbReference>
<evidence type="ECO:0000313" key="4">
    <source>
        <dbReference type="Proteomes" id="UP000236569"/>
    </source>
</evidence>
<dbReference type="SUPFAM" id="SSF51735">
    <property type="entry name" value="NAD(P)-binding Rossmann-fold domains"/>
    <property type="match status" value="1"/>
</dbReference>
<dbReference type="OrthoDB" id="9815825at2"/>
<sequence>MKPVKIAIVGTGVIATPYAKAMRAYPGLELYGCFDLDRERARDYASQHGCRAFDSLEDLLADPEVELVVNLTVFPAHYAVTRQALEAGKHVYSEKPLAGSSEQAQELVALARERGARLGCAPATFLGEAQQRALRELRAGLIGPVRVIYAEANHGRIETWHPVPDSFYQVGPLRDVGVYPLGIVTSIFGPASRVWAYGKTVKPERLTKRGVPFQATENDFYVAVVELASGPVLRLTTSFYTTDKGKQSGIEFQGDDGQLYLGSWMAPRASIETARFGSEYEPLPDYTPAEQSFNWAAPLDDLARALRENRPHRVTGEQAAHIVEILEAAHLSIRQGGMVPLGTTFTPAEPVEAQPA</sequence>
<dbReference type="PANTHER" id="PTHR43708">
    <property type="entry name" value="CONSERVED EXPRESSED OXIDOREDUCTASE (EUROFUNG)"/>
    <property type="match status" value="1"/>
</dbReference>
<dbReference type="AlphaFoldDB" id="A0A2I9CW12"/>
<protein>
    <submittedName>
        <fullName evidence="3">Oxidoreductase domain protein</fullName>
    </submittedName>
</protein>